<dbReference type="SUPFAM" id="SSF56801">
    <property type="entry name" value="Acetyl-CoA synthetase-like"/>
    <property type="match status" value="1"/>
</dbReference>
<dbReference type="InterPro" id="IPR020845">
    <property type="entry name" value="AMP-binding_CS"/>
</dbReference>
<evidence type="ECO:0000313" key="5">
    <source>
        <dbReference type="EMBL" id="BBO75939.1"/>
    </source>
</evidence>
<dbReference type="PANTHER" id="PTHR43201:SF5">
    <property type="entry name" value="MEDIUM-CHAIN ACYL-COA LIGASE ACSF2, MITOCHONDRIAL"/>
    <property type="match status" value="1"/>
</dbReference>
<dbReference type="GO" id="GO:0006631">
    <property type="term" value="P:fatty acid metabolic process"/>
    <property type="evidence" value="ECO:0007669"/>
    <property type="project" value="TreeGrafter"/>
</dbReference>
<sequence>MKAGSWSEEGLNIISKTIGDTQINVYADRPLSLGEMLQRTAAQYPDRTALIYDQNSITYGEFSSLANKLSSALQLQHDVQKGDRVAILFTNTIEFCVCFFAVAQIGAICQPLNYRLSPDEMVYQLNDTGASALIFESIYMDQINRFRDRLDSLKKLFTAGDATDKNIPNINELMEWKGKDYLPVEIDEEDVAAIMYTSGTTGKPKGAMLCHRNLICNAMSAAYVMEIESDTKQLILTPLFHASALYSQLMTSVLKGGTIVIMKAFKTRESLELMAREKVNLVIAVPTMYWFWANLEDFDQYDFSSLKYTISGAAPAAPELIKRLSVMFPNSKFINAGGMTEAGSFTFALPPEAALKKLGSIGWSTPCMEIKVARENGEPAVANETGEFLYKGASVFKGYWNMPEATEASFTDGWFHTGDLGKFDDDGYLYIMDRKKDMIIRGGENIYCVELENTLYAHPKILEAAVCGVQDKIFGEKVKAVIVPKAGVELTEEEVKSFCKEHLADYKVPEFYAFVKELPRTPTGKVIKSKLKQ</sequence>
<accession>A0A5K7Z6V0</accession>
<protein>
    <submittedName>
        <fullName evidence="5">AMP-dependent ligase</fullName>
    </submittedName>
</protein>
<dbReference type="RefSeq" id="WP_155304812.1">
    <property type="nucleotide sequence ID" value="NZ_AP021875.1"/>
</dbReference>
<dbReference type="CDD" id="cd17631">
    <property type="entry name" value="FACL_FadD13-like"/>
    <property type="match status" value="1"/>
</dbReference>
<evidence type="ECO:0000256" key="2">
    <source>
        <dbReference type="ARBA" id="ARBA00022598"/>
    </source>
</evidence>
<dbReference type="FunFam" id="3.30.300.30:FF:000008">
    <property type="entry name" value="2,3-dihydroxybenzoate-AMP ligase"/>
    <property type="match status" value="1"/>
</dbReference>
<dbReference type="AlphaFoldDB" id="A0A5K7Z6V0"/>
<comment type="similarity">
    <text evidence="1">Belongs to the ATP-dependent AMP-binding enzyme family.</text>
</comment>
<dbReference type="InterPro" id="IPR025110">
    <property type="entry name" value="AMP-bd_C"/>
</dbReference>
<evidence type="ECO:0000259" key="4">
    <source>
        <dbReference type="Pfam" id="PF13193"/>
    </source>
</evidence>
<keyword evidence="6" id="KW-1185">Reference proteome</keyword>
<organism evidence="5 6">
    <name type="scientific">Desulfosarcina widdelii</name>
    <dbReference type="NCBI Taxonomy" id="947919"/>
    <lineage>
        <taxon>Bacteria</taxon>
        <taxon>Pseudomonadati</taxon>
        <taxon>Thermodesulfobacteriota</taxon>
        <taxon>Desulfobacteria</taxon>
        <taxon>Desulfobacterales</taxon>
        <taxon>Desulfosarcinaceae</taxon>
        <taxon>Desulfosarcina</taxon>
    </lineage>
</organism>
<dbReference type="Proteomes" id="UP000427769">
    <property type="component" value="Chromosome"/>
</dbReference>
<dbReference type="PROSITE" id="PS00455">
    <property type="entry name" value="AMP_BINDING"/>
    <property type="match status" value="1"/>
</dbReference>
<gene>
    <name evidence="5" type="ORF">DSCW_33560</name>
</gene>
<dbReference type="InterPro" id="IPR045851">
    <property type="entry name" value="AMP-bd_C_sf"/>
</dbReference>
<dbReference type="KEGG" id="dwd:DSCW_33560"/>
<dbReference type="Gene3D" id="3.40.50.12780">
    <property type="entry name" value="N-terminal domain of ligase-like"/>
    <property type="match status" value="1"/>
</dbReference>
<dbReference type="Gene3D" id="3.30.300.30">
    <property type="match status" value="1"/>
</dbReference>
<dbReference type="Pfam" id="PF13193">
    <property type="entry name" value="AMP-binding_C"/>
    <property type="match status" value="1"/>
</dbReference>
<keyword evidence="2 5" id="KW-0436">Ligase</keyword>
<proteinExistence type="inferred from homology"/>
<evidence type="ECO:0000256" key="1">
    <source>
        <dbReference type="ARBA" id="ARBA00006432"/>
    </source>
</evidence>
<dbReference type="InterPro" id="IPR042099">
    <property type="entry name" value="ANL_N_sf"/>
</dbReference>
<dbReference type="OrthoDB" id="5483897at2"/>
<dbReference type="NCBIfam" id="NF004837">
    <property type="entry name" value="PRK06187.1"/>
    <property type="match status" value="1"/>
</dbReference>
<feature type="domain" description="AMP-dependent synthetase/ligase" evidence="3">
    <location>
        <begin position="37"/>
        <end position="400"/>
    </location>
</feature>
<evidence type="ECO:0000313" key="6">
    <source>
        <dbReference type="Proteomes" id="UP000427769"/>
    </source>
</evidence>
<feature type="domain" description="AMP-binding enzyme C-terminal" evidence="4">
    <location>
        <begin position="450"/>
        <end position="525"/>
    </location>
</feature>
<dbReference type="EMBL" id="AP021875">
    <property type="protein sequence ID" value="BBO75939.1"/>
    <property type="molecule type" value="Genomic_DNA"/>
</dbReference>
<dbReference type="GO" id="GO:0031956">
    <property type="term" value="F:medium-chain fatty acid-CoA ligase activity"/>
    <property type="evidence" value="ECO:0007669"/>
    <property type="project" value="TreeGrafter"/>
</dbReference>
<dbReference type="Pfam" id="PF00501">
    <property type="entry name" value="AMP-binding"/>
    <property type="match status" value="1"/>
</dbReference>
<dbReference type="InterPro" id="IPR000873">
    <property type="entry name" value="AMP-dep_synth/lig_dom"/>
</dbReference>
<dbReference type="PANTHER" id="PTHR43201">
    <property type="entry name" value="ACYL-COA SYNTHETASE"/>
    <property type="match status" value="1"/>
</dbReference>
<name>A0A5K7Z6V0_9BACT</name>
<evidence type="ECO:0000259" key="3">
    <source>
        <dbReference type="Pfam" id="PF00501"/>
    </source>
</evidence>
<reference evidence="5 6" key="1">
    <citation type="submission" date="2019-11" db="EMBL/GenBank/DDBJ databases">
        <title>Comparative genomics of hydrocarbon-degrading Desulfosarcina strains.</title>
        <authorList>
            <person name="Watanabe M."/>
            <person name="Kojima H."/>
            <person name="Fukui M."/>
        </authorList>
    </citation>
    <scope>NUCLEOTIDE SEQUENCE [LARGE SCALE GENOMIC DNA]</scope>
    <source>
        <strain evidence="5 6">PP31</strain>
    </source>
</reference>